<accession>A0A5N6T971</accession>
<proteinExistence type="predicted"/>
<dbReference type="RefSeq" id="XP_031918958.1">
    <property type="nucleotide sequence ID" value="XM_032053216.1"/>
</dbReference>
<dbReference type="GeneID" id="43637426"/>
<reference evidence="2 3" key="1">
    <citation type="submission" date="2019-04" db="EMBL/GenBank/DDBJ databases">
        <title>Friends and foes A comparative genomics study of 23 Aspergillus species from section Flavi.</title>
        <authorList>
            <consortium name="DOE Joint Genome Institute"/>
            <person name="Kjaerbolling I."/>
            <person name="Vesth T."/>
            <person name="Frisvad J.C."/>
            <person name="Nybo J.L."/>
            <person name="Theobald S."/>
            <person name="Kildgaard S."/>
            <person name="Isbrandt T."/>
            <person name="Kuo A."/>
            <person name="Sato A."/>
            <person name="Lyhne E.K."/>
            <person name="Kogle M.E."/>
            <person name="Wiebenga A."/>
            <person name="Kun R.S."/>
            <person name="Lubbers R.J."/>
            <person name="Makela M.R."/>
            <person name="Barry K."/>
            <person name="Chovatia M."/>
            <person name="Clum A."/>
            <person name="Daum C."/>
            <person name="Haridas S."/>
            <person name="He G."/>
            <person name="LaButti K."/>
            <person name="Lipzen A."/>
            <person name="Mondo S."/>
            <person name="Riley R."/>
            <person name="Salamov A."/>
            <person name="Simmons B.A."/>
            <person name="Magnuson J.K."/>
            <person name="Henrissat B."/>
            <person name="Mortensen U.H."/>
            <person name="Larsen T.O."/>
            <person name="Devries R.P."/>
            <person name="Grigoriev I.V."/>
            <person name="Machida M."/>
            <person name="Baker S.E."/>
            <person name="Andersen M.R."/>
        </authorList>
    </citation>
    <scope>NUCLEOTIDE SEQUENCE [LARGE SCALE GENOMIC DNA]</scope>
    <source>
        <strain evidence="2 3">CBS 117625</strain>
    </source>
</reference>
<gene>
    <name evidence="2" type="ORF">BDV38DRAFT_234231</name>
</gene>
<evidence type="ECO:0000256" key="1">
    <source>
        <dbReference type="SAM" id="MobiDB-lite"/>
    </source>
</evidence>
<dbReference type="AlphaFoldDB" id="A0A5N6T971"/>
<protein>
    <submittedName>
        <fullName evidence="2">Uncharacterized protein</fullName>
    </submittedName>
</protein>
<dbReference type="Proteomes" id="UP000325672">
    <property type="component" value="Unassembled WGS sequence"/>
</dbReference>
<dbReference type="EMBL" id="ML743553">
    <property type="protein sequence ID" value="KAE8142895.1"/>
    <property type="molecule type" value="Genomic_DNA"/>
</dbReference>
<evidence type="ECO:0000313" key="2">
    <source>
        <dbReference type="EMBL" id="KAE8142895.1"/>
    </source>
</evidence>
<keyword evidence="3" id="KW-1185">Reference proteome</keyword>
<organism evidence="2 3">
    <name type="scientific">Aspergillus pseudotamarii</name>
    <dbReference type="NCBI Taxonomy" id="132259"/>
    <lineage>
        <taxon>Eukaryota</taxon>
        <taxon>Fungi</taxon>
        <taxon>Dikarya</taxon>
        <taxon>Ascomycota</taxon>
        <taxon>Pezizomycotina</taxon>
        <taxon>Eurotiomycetes</taxon>
        <taxon>Eurotiomycetidae</taxon>
        <taxon>Eurotiales</taxon>
        <taxon>Aspergillaceae</taxon>
        <taxon>Aspergillus</taxon>
        <taxon>Aspergillus subgen. Circumdati</taxon>
    </lineage>
</organism>
<feature type="region of interest" description="Disordered" evidence="1">
    <location>
        <begin position="19"/>
        <end position="54"/>
    </location>
</feature>
<name>A0A5N6T971_ASPPS</name>
<evidence type="ECO:0000313" key="3">
    <source>
        <dbReference type="Proteomes" id="UP000325672"/>
    </source>
</evidence>
<sequence length="54" mass="5742">MKDPIGSEKTSNTALFAAIPANTPPGQLTAPPQRENKPYPAKPYMNSDARVTTG</sequence>